<name>A0A1D3K9D0_PSEVE</name>
<accession>A0A1D3K9D0</accession>
<dbReference type="AlphaFoldDB" id="A0A1D3K9D0"/>
<reference evidence="2" key="1">
    <citation type="submission" date="2016-07" db="EMBL/GenBank/DDBJ databases">
        <authorList>
            <person name="Florea S."/>
            <person name="Webb J.S."/>
            <person name="Jaromczyk J."/>
            <person name="Schardl C.L."/>
        </authorList>
    </citation>
    <scope>NUCLEOTIDE SEQUENCE [LARGE SCALE GENOMIC DNA]</scope>
    <source>
        <strain evidence="2">1YdBTEX2</strain>
    </source>
</reference>
<gene>
    <name evidence="1" type="ORF">PVE_R2G0934</name>
</gene>
<evidence type="ECO:0000313" key="2">
    <source>
        <dbReference type="Proteomes" id="UP000245431"/>
    </source>
</evidence>
<protein>
    <submittedName>
        <fullName evidence="1">Uncharacterized protein</fullName>
    </submittedName>
</protein>
<proteinExistence type="predicted"/>
<organism evidence="1 2">
    <name type="scientific">Pseudomonas veronii 1YdBTEX2</name>
    <dbReference type="NCBI Taxonomy" id="1295141"/>
    <lineage>
        <taxon>Bacteria</taxon>
        <taxon>Pseudomonadati</taxon>
        <taxon>Pseudomonadota</taxon>
        <taxon>Gammaproteobacteria</taxon>
        <taxon>Pseudomonadales</taxon>
        <taxon>Pseudomonadaceae</taxon>
        <taxon>Pseudomonas</taxon>
    </lineage>
</organism>
<evidence type="ECO:0000313" key="1">
    <source>
        <dbReference type="EMBL" id="SBW84959.1"/>
    </source>
</evidence>
<dbReference type="Proteomes" id="UP000245431">
    <property type="component" value="Chromosome PVE_r2"/>
</dbReference>
<sequence length="68" mass="7668">MLVRPYQQERRMYTKQPNKPIALLVAEVKVQAVNAPATEKSAALARINVLVASLKKYEHFSVSTRQAD</sequence>
<dbReference type="EMBL" id="LT599584">
    <property type="protein sequence ID" value="SBW84959.1"/>
    <property type="molecule type" value="Genomic_DNA"/>
</dbReference>